<sequence length="93" mass="10669">MNVIVVEVDVVTDGIERINMHKPRGICVVGLRRSNQTEVPARAVADNTNREFRRFAMVNMNGIRAAAFIRIVDYGECYIARLQWEQPGQPRLR</sequence>
<reference evidence="1" key="1">
    <citation type="submission" date="2019-08" db="EMBL/GenBank/DDBJ databases">
        <authorList>
            <person name="Kucharzyk K."/>
            <person name="Murdoch R.W."/>
            <person name="Higgins S."/>
            <person name="Loffler F."/>
        </authorList>
    </citation>
    <scope>NUCLEOTIDE SEQUENCE</scope>
</reference>
<comment type="caution">
    <text evidence="1">The sequence shown here is derived from an EMBL/GenBank/DDBJ whole genome shotgun (WGS) entry which is preliminary data.</text>
</comment>
<gene>
    <name evidence="1" type="ORF">SDC9_198337</name>
</gene>
<protein>
    <submittedName>
        <fullName evidence="1">Uncharacterized protein</fullName>
    </submittedName>
</protein>
<accession>A0A645IQS4</accession>
<dbReference type="AlphaFoldDB" id="A0A645IQS4"/>
<evidence type="ECO:0000313" key="1">
    <source>
        <dbReference type="EMBL" id="MPN50704.1"/>
    </source>
</evidence>
<name>A0A645IQS4_9ZZZZ</name>
<dbReference type="EMBL" id="VSSQ01115126">
    <property type="protein sequence ID" value="MPN50704.1"/>
    <property type="molecule type" value="Genomic_DNA"/>
</dbReference>
<organism evidence="1">
    <name type="scientific">bioreactor metagenome</name>
    <dbReference type="NCBI Taxonomy" id="1076179"/>
    <lineage>
        <taxon>unclassified sequences</taxon>
        <taxon>metagenomes</taxon>
        <taxon>ecological metagenomes</taxon>
    </lineage>
</organism>
<proteinExistence type="predicted"/>